<protein>
    <submittedName>
        <fullName evidence="2">Uncharacterized protein</fullName>
    </submittedName>
</protein>
<gene>
    <name evidence="2" type="ORF">SETTUDRAFT_22302</name>
</gene>
<proteinExistence type="predicted"/>
<evidence type="ECO:0000256" key="1">
    <source>
        <dbReference type="SAM" id="SignalP"/>
    </source>
</evidence>
<dbReference type="AlphaFoldDB" id="R0K5L2"/>
<dbReference type="Proteomes" id="UP000016935">
    <property type="component" value="Unassembled WGS sequence"/>
</dbReference>
<dbReference type="GeneID" id="19402529"/>
<feature type="chain" id="PRO_5004343844" evidence="1">
    <location>
        <begin position="27"/>
        <end position="129"/>
    </location>
</feature>
<keyword evidence="3" id="KW-1185">Reference proteome</keyword>
<evidence type="ECO:0000313" key="2">
    <source>
        <dbReference type="EMBL" id="EOA83607.1"/>
    </source>
</evidence>
<dbReference type="EMBL" id="KB908833">
    <property type="protein sequence ID" value="EOA83607.1"/>
    <property type="molecule type" value="Genomic_DNA"/>
</dbReference>
<dbReference type="HOGENOM" id="CLU_1950162_0_0_1"/>
<feature type="signal peptide" evidence="1">
    <location>
        <begin position="1"/>
        <end position="26"/>
    </location>
</feature>
<dbReference type="RefSeq" id="XP_008028759.1">
    <property type="nucleotide sequence ID" value="XM_008030568.1"/>
</dbReference>
<reference evidence="2 3" key="1">
    <citation type="journal article" date="2012" name="PLoS Pathog.">
        <title>Diverse lifestyles and strategies of plant pathogenesis encoded in the genomes of eighteen Dothideomycetes fungi.</title>
        <authorList>
            <person name="Ohm R.A."/>
            <person name="Feau N."/>
            <person name="Henrissat B."/>
            <person name="Schoch C.L."/>
            <person name="Horwitz B.A."/>
            <person name="Barry K.W."/>
            <person name="Condon B.J."/>
            <person name="Copeland A.C."/>
            <person name="Dhillon B."/>
            <person name="Glaser F."/>
            <person name="Hesse C.N."/>
            <person name="Kosti I."/>
            <person name="LaButti K."/>
            <person name="Lindquist E.A."/>
            <person name="Lucas S."/>
            <person name="Salamov A.A."/>
            <person name="Bradshaw R.E."/>
            <person name="Ciuffetti L."/>
            <person name="Hamelin R.C."/>
            <person name="Kema G.H.J."/>
            <person name="Lawrence C."/>
            <person name="Scott J.A."/>
            <person name="Spatafora J.W."/>
            <person name="Turgeon B.G."/>
            <person name="de Wit P.J.G.M."/>
            <person name="Zhong S."/>
            <person name="Goodwin S.B."/>
            <person name="Grigoriev I.V."/>
        </authorList>
    </citation>
    <scope>NUCLEOTIDE SEQUENCE [LARGE SCALE GENOMIC DNA]</scope>
    <source>
        <strain evidence="3">28A</strain>
    </source>
</reference>
<accession>R0K5L2</accession>
<evidence type="ECO:0000313" key="3">
    <source>
        <dbReference type="Proteomes" id="UP000016935"/>
    </source>
</evidence>
<reference evidence="2 3" key="2">
    <citation type="journal article" date="2013" name="PLoS Genet.">
        <title>Comparative genome structure, secondary metabolite, and effector coding capacity across Cochliobolus pathogens.</title>
        <authorList>
            <person name="Condon B.J."/>
            <person name="Leng Y."/>
            <person name="Wu D."/>
            <person name="Bushley K.E."/>
            <person name="Ohm R.A."/>
            <person name="Otillar R."/>
            <person name="Martin J."/>
            <person name="Schackwitz W."/>
            <person name="Grimwood J."/>
            <person name="MohdZainudin N."/>
            <person name="Xue C."/>
            <person name="Wang R."/>
            <person name="Manning V.A."/>
            <person name="Dhillon B."/>
            <person name="Tu Z.J."/>
            <person name="Steffenson B.J."/>
            <person name="Salamov A."/>
            <person name="Sun H."/>
            <person name="Lowry S."/>
            <person name="LaButti K."/>
            <person name="Han J."/>
            <person name="Copeland A."/>
            <person name="Lindquist E."/>
            <person name="Barry K."/>
            <person name="Schmutz J."/>
            <person name="Baker S.E."/>
            <person name="Ciuffetti L.M."/>
            <person name="Grigoriev I.V."/>
            <person name="Zhong S."/>
            <person name="Turgeon B.G."/>
        </authorList>
    </citation>
    <scope>NUCLEOTIDE SEQUENCE [LARGE SCALE GENOMIC DNA]</scope>
    <source>
        <strain evidence="3">28A</strain>
    </source>
</reference>
<name>R0K5L2_EXST2</name>
<sequence length="129" mass="14357">MEHPLERLRWDCLQWICHFLWPSVAAWIPERDAGNISLICGLSVARGGTPSPSKPYRRHPWVLREPQLTISPGPQGLIADGRIRALSGQKHLADLREGLWKPLVQSNLAALYCTGGCEWLMPGHTAASD</sequence>
<organism evidence="2 3">
    <name type="scientific">Exserohilum turcicum (strain 28A)</name>
    <name type="common">Northern leaf blight fungus</name>
    <name type="synonym">Setosphaeria turcica</name>
    <dbReference type="NCBI Taxonomy" id="671987"/>
    <lineage>
        <taxon>Eukaryota</taxon>
        <taxon>Fungi</taxon>
        <taxon>Dikarya</taxon>
        <taxon>Ascomycota</taxon>
        <taxon>Pezizomycotina</taxon>
        <taxon>Dothideomycetes</taxon>
        <taxon>Pleosporomycetidae</taxon>
        <taxon>Pleosporales</taxon>
        <taxon>Pleosporineae</taxon>
        <taxon>Pleosporaceae</taxon>
        <taxon>Exserohilum</taxon>
    </lineage>
</organism>
<keyword evidence="1" id="KW-0732">Signal</keyword>